<proteinExistence type="predicted"/>
<protein>
    <submittedName>
        <fullName evidence="1">Uncharacterized protein</fullName>
    </submittedName>
</protein>
<dbReference type="GeneID" id="84611495"/>
<comment type="caution">
    <text evidence="1">The sequence shown here is derived from an EMBL/GenBank/DDBJ whole genome shotgun (WGS) entry which is preliminary data.</text>
</comment>
<organism evidence="1 2">
    <name type="scientific">Stutzerimonas nitrititolerans</name>
    <dbReference type="NCBI Taxonomy" id="2482751"/>
    <lineage>
        <taxon>Bacteria</taxon>
        <taxon>Pseudomonadati</taxon>
        <taxon>Pseudomonadota</taxon>
        <taxon>Gammaproteobacteria</taxon>
        <taxon>Pseudomonadales</taxon>
        <taxon>Pseudomonadaceae</taxon>
        <taxon>Stutzerimonas</taxon>
    </lineage>
</organism>
<reference evidence="1" key="1">
    <citation type="submission" date="2022-06" db="EMBL/GenBank/DDBJ databases">
        <title>Detection of beta-lactamases in bacteria of animal origin.</title>
        <authorList>
            <person name="Mlynarcik P."/>
            <person name="Zdarska V."/>
            <person name="Chudobova H."/>
            <person name="Prochazkova P."/>
            <person name="Hricova K."/>
            <person name="Mezerova K."/>
            <person name="Bardon J."/>
            <person name="Dolejska M."/>
            <person name="Sukkar I."/>
            <person name="Kolar M."/>
        </authorList>
    </citation>
    <scope>NUCLEOTIDE SEQUENCE</scope>
    <source>
        <strain evidence="1">S 300-3</strain>
    </source>
</reference>
<accession>A0AA42BFA7</accession>
<evidence type="ECO:0000313" key="1">
    <source>
        <dbReference type="EMBL" id="MCO7543943.1"/>
    </source>
</evidence>
<gene>
    <name evidence="1" type="ORF">NJF43_04140</name>
</gene>
<dbReference type="Proteomes" id="UP001165292">
    <property type="component" value="Unassembled WGS sequence"/>
</dbReference>
<dbReference type="EMBL" id="JAMYBS010000003">
    <property type="protein sequence ID" value="MCO7543943.1"/>
    <property type="molecule type" value="Genomic_DNA"/>
</dbReference>
<dbReference type="RefSeq" id="WP_158601299.1">
    <property type="nucleotide sequence ID" value="NZ_DALYPK010000007.1"/>
</dbReference>
<sequence length="49" mass="5277">MPGDLADVIHSMGLAEQVLLSGNLLGCFFAHGNKEKAVCKSTSLVFIWK</sequence>
<name>A0AA42BFA7_9GAMM</name>
<dbReference type="AlphaFoldDB" id="A0AA42BFA7"/>
<evidence type="ECO:0000313" key="2">
    <source>
        <dbReference type="Proteomes" id="UP001165292"/>
    </source>
</evidence>